<sequence>MTLIVTSFLVGSGFSIFARELISEDEDIVSCPFSLVITPDLSRRALLGLLRVDADQEDSFKNLSETQLMCTYICMHWIIDNENSTSAGFLKHLPYLKTLPASSQLFTPLHFSEAELSLFEGSNIFSATLDRKHTWQQQHEACAAVIAKVYPAWGAEFTWERYLTAATYISSRAFPSTLLSPTPSLVATPESYPILLPGVDALNHARAKPVSWLVSHPSGQPSSEAGSKVYLVVHTRTPAGLEVFNNYGPKPNAELILGYGFTLENNPDDTIVLKIGGSLGGSQLRWEVGRQAKGIEPVWEVILAAVHEEDEDEEEQEEGVVIVSVEEELYASEMLEQMAAGLKDKLPSVPANLPQYVRPEVLGMLLHYIEGQHDILRSIILFAQEKKNNGGQKKMT</sequence>
<dbReference type="Proteomes" id="UP000308730">
    <property type="component" value="Unassembled WGS sequence"/>
</dbReference>
<dbReference type="GO" id="GO:0005634">
    <property type="term" value="C:nucleus"/>
    <property type="evidence" value="ECO:0007669"/>
    <property type="project" value="TreeGrafter"/>
</dbReference>
<name>A0A4S4MRV1_9APHY</name>
<gene>
    <name evidence="1" type="ORF">EUX98_g5275</name>
</gene>
<dbReference type="GO" id="GO:0016279">
    <property type="term" value="F:protein-lysine N-methyltransferase activity"/>
    <property type="evidence" value="ECO:0007669"/>
    <property type="project" value="TreeGrafter"/>
</dbReference>
<organism evidence="1 2">
    <name type="scientific">Antrodiella citrinella</name>
    <dbReference type="NCBI Taxonomy" id="2447956"/>
    <lineage>
        <taxon>Eukaryota</taxon>
        <taxon>Fungi</taxon>
        <taxon>Dikarya</taxon>
        <taxon>Basidiomycota</taxon>
        <taxon>Agaricomycotina</taxon>
        <taxon>Agaricomycetes</taxon>
        <taxon>Polyporales</taxon>
        <taxon>Steccherinaceae</taxon>
        <taxon>Antrodiella</taxon>
    </lineage>
</organism>
<keyword evidence="2" id="KW-1185">Reference proteome</keyword>
<protein>
    <submittedName>
        <fullName evidence="1">Uncharacterized protein</fullName>
    </submittedName>
</protein>
<proteinExistence type="predicted"/>
<dbReference type="InterPro" id="IPR046341">
    <property type="entry name" value="SET_dom_sf"/>
</dbReference>
<dbReference type="PANTHER" id="PTHR13271:SF147">
    <property type="entry name" value="PROTEIN-LYSINE N-METHYLTRANSFERASE EFM1-RELATED"/>
    <property type="match status" value="1"/>
</dbReference>
<accession>A0A4S4MRV1</accession>
<dbReference type="Gene3D" id="3.90.1410.10">
    <property type="entry name" value="set domain protein methyltransferase, domain 1"/>
    <property type="match status" value="1"/>
</dbReference>
<reference evidence="1 2" key="1">
    <citation type="submission" date="2019-02" db="EMBL/GenBank/DDBJ databases">
        <title>Genome sequencing of the rare red list fungi Antrodiella citrinella (Flaviporus citrinellus).</title>
        <authorList>
            <person name="Buettner E."/>
            <person name="Kellner H."/>
        </authorList>
    </citation>
    <scope>NUCLEOTIDE SEQUENCE [LARGE SCALE GENOMIC DNA]</scope>
    <source>
        <strain evidence="1 2">DSM 108506</strain>
    </source>
</reference>
<dbReference type="SUPFAM" id="SSF82199">
    <property type="entry name" value="SET domain"/>
    <property type="match status" value="1"/>
</dbReference>
<dbReference type="OrthoDB" id="42889at2759"/>
<evidence type="ECO:0000313" key="2">
    <source>
        <dbReference type="Proteomes" id="UP000308730"/>
    </source>
</evidence>
<dbReference type="EMBL" id="SGPM01000150">
    <property type="protein sequence ID" value="THH28914.1"/>
    <property type="molecule type" value="Genomic_DNA"/>
</dbReference>
<evidence type="ECO:0000313" key="1">
    <source>
        <dbReference type="EMBL" id="THH28914.1"/>
    </source>
</evidence>
<dbReference type="InterPro" id="IPR050600">
    <property type="entry name" value="SETD3_SETD6_MTase"/>
</dbReference>
<dbReference type="PANTHER" id="PTHR13271">
    <property type="entry name" value="UNCHARACTERIZED PUTATIVE METHYLTRANSFERASE"/>
    <property type="match status" value="1"/>
</dbReference>
<dbReference type="AlphaFoldDB" id="A0A4S4MRV1"/>
<comment type="caution">
    <text evidence="1">The sequence shown here is derived from an EMBL/GenBank/DDBJ whole genome shotgun (WGS) entry which is preliminary data.</text>
</comment>